<dbReference type="Proteomes" id="UP001155241">
    <property type="component" value="Unassembled WGS sequence"/>
</dbReference>
<evidence type="ECO:0000313" key="2">
    <source>
        <dbReference type="Proteomes" id="UP001155241"/>
    </source>
</evidence>
<evidence type="ECO:0000313" key="1">
    <source>
        <dbReference type="EMBL" id="MCO6042672.1"/>
    </source>
</evidence>
<dbReference type="RefSeq" id="WP_252850768.1">
    <property type="nucleotide sequence ID" value="NZ_JAMXLR010000006.1"/>
</dbReference>
<proteinExistence type="predicted"/>
<name>A0A9X2JEY3_9BACT</name>
<protein>
    <submittedName>
        <fullName evidence="1">Uncharacterized protein</fullName>
    </submittedName>
</protein>
<comment type="caution">
    <text evidence="1">The sequence shown here is derived from an EMBL/GenBank/DDBJ whole genome shotgun (WGS) entry which is preliminary data.</text>
</comment>
<keyword evidence="2" id="KW-1185">Reference proteome</keyword>
<sequence length="138" mass="15147">MRVQALADVEANRVVGLEGGDIQRVFLGQTDSSREQRAEHADTPIGCIFSKCDRTAATRFPRLMVRVIGFVGHNTADHLCGLQVGVVGQSLSQSIHHIAREVVDPLAVARVLRLEKRLQFTEQGVDVFVNNDGIVESE</sequence>
<gene>
    <name evidence="1" type="ORF">NG895_02020</name>
</gene>
<dbReference type="EMBL" id="JAMXLR010000006">
    <property type="protein sequence ID" value="MCO6042672.1"/>
    <property type="molecule type" value="Genomic_DNA"/>
</dbReference>
<dbReference type="AlphaFoldDB" id="A0A9X2JEY3"/>
<organism evidence="1 2">
    <name type="scientific">Aeoliella straminimaris</name>
    <dbReference type="NCBI Taxonomy" id="2954799"/>
    <lineage>
        <taxon>Bacteria</taxon>
        <taxon>Pseudomonadati</taxon>
        <taxon>Planctomycetota</taxon>
        <taxon>Planctomycetia</taxon>
        <taxon>Pirellulales</taxon>
        <taxon>Lacipirellulaceae</taxon>
        <taxon>Aeoliella</taxon>
    </lineage>
</organism>
<reference evidence="1" key="1">
    <citation type="submission" date="2022-06" db="EMBL/GenBank/DDBJ databases">
        <title>Aeoliella straminimaris, a novel planctomycete from sediments.</title>
        <authorList>
            <person name="Vitorino I.R."/>
            <person name="Lage O.M."/>
        </authorList>
    </citation>
    <scope>NUCLEOTIDE SEQUENCE</scope>
    <source>
        <strain evidence="1">ICT_H6.2</strain>
    </source>
</reference>
<accession>A0A9X2JEY3</accession>